<protein>
    <submittedName>
        <fullName evidence="5">Fatty acid-binding protein 2-like</fullName>
    </submittedName>
</protein>
<dbReference type="GO" id="GO:0008289">
    <property type="term" value="F:lipid binding"/>
    <property type="evidence" value="ECO:0007669"/>
    <property type="project" value="UniProtKB-KW"/>
</dbReference>
<keyword evidence="2" id="KW-0446">Lipid-binding</keyword>
<dbReference type="SUPFAM" id="SSF50814">
    <property type="entry name" value="Lipocalins"/>
    <property type="match status" value="1"/>
</dbReference>
<organism evidence="4 5">
    <name type="scientific">Spodoptera litura</name>
    <name type="common">Asian cotton leafworm</name>
    <dbReference type="NCBI Taxonomy" id="69820"/>
    <lineage>
        <taxon>Eukaryota</taxon>
        <taxon>Metazoa</taxon>
        <taxon>Ecdysozoa</taxon>
        <taxon>Arthropoda</taxon>
        <taxon>Hexapoda</taxon>
        <taxon>Insecta</taxon>
        <taxon>Pterygota</taxon>
        <taxon>Neoptera</taxon>
        <taxon>Endopterygota</taxon>
        <taxon>Lepidoptera</taxon>
        <taxon>Glossata</taxon>
        <taxon>Ditrysia</taxon>
        <taxon>Noctuoidea</taxon>
        <taxon>Noctuidae</taxon>
        <taxon>Amphipyrinae</taxon>
        <taxon>Spodoptera</taxon>
    </lineage>
</organism>
<dbReference type="Gene3D" id="2.40.128.20">
    <property type="match status" value="1"/>
</dbReference>
<dbReference type="PROSITE" id="PS00214">
    <property type="entry name" value="FABP"/>
    <property type="match status" value="1"/>
</dbReference>
<dbReference type="PANTHER" id="PTHR11955">
    <property type="entry name" value="FATTY ACID BINDING PROTEIN"/>
    <property type="match status" value="1"/>
</dbReference>
<proteinExistence type="inferred from homology"/>
<gene>
    <name evidence="5" type="primary">LOC111360186</name>
</gene>
<dbReference type="OrthoDB" id="354351at2759"/>
<name>A0A9J7J0N4_SPOLT</name>
<evidence type="ECO:0000256" key="1">
    <source>
        <dbReference type="ARBA" id="ARBA00008390"/>
    </source>
</evidence>
<dbReference type="RefSeq" id="XP_022831825.1">
    <property type="nucleotide sequence ID" value="XM_022976057.1"/>
</dbReference>
<accession>A0A9J7J0N4</accession>
<evidence type="ECO:0000256" key="2">
    <source>
        <dbReference type="ARBA" id="ARBA00023121"/>
    </source>
</evidence>
<dbReference type="AlphaFoldDB" id="A0A9J7J0N4"/>
<dbReference type="InterPro" id="IPR012674">
    <property type="entry name" value="Calycin"/>
</dbReference>
<evidence type="ECO:0000313" key="5">
    <source>
        <dbReference type="RefSeq" id="XP_022831825.1"/>
    </source>
</evidence>
<dbReference type="PRINTS" id="PR00178">
    <property type="entry name" value="FATTYACIDBP"/>
</dbReference>
<dbReference type="InterPro" id="IPR031259">
    <property type="entry name" value="ILBP"/>
</dbReference>
<keyword evidence="4" id="KW-1185">Reference proteome</keyword>
<dbReference type="InterPro" id="IPR000463">
    <property type="entry name" value="Fatty_acid-bd"/>
</dbReference>
<evidence type="ECO:0000313" key="4">
    <source>
        <dbReference type="Proteomes" id="UP000301870"/>
    </source>
</evidence>
<dbReference type="Proteomes" id="UP000301870">
    <property type="component" value="Chromosome 30"/>
</dbReference>
<comment type="similarity">
    <text evidence="1">Belongs to the calycin superfamily. Fatty-acid binding protein (FABP) family.</text>
</comment>
<sequence>MSFFGKTYKFVKQENFDGFLKSAGMPEERVAKILEGKPEQKLTKDGDTYTLLTVSPVGTNEVKFKSGVEFDDVLGPEKKPIKNTFIVDGNTVTQTVKAKELNATIKREFNGDDLVLTATRDNWNGTAKIFFKA</sequence>
<reference evidence="5" key="1">
    <citation type="submission" date="2025-08" db="UniProtKB">
        <authorList>
            <consortium name="RefSeq"/>
        </authorList>
    </citation>
    <scope>IDENTIFICATION</scope>
    <source>
        <strain evidence="5">Ishihara</strain>
        <tissue evidence="5">Whole body</tissue>
    </source>
</reference>
<feature type="domain" description="Cytosolic fatty-acid binding proteins" evidence="3">
    <location>
        <begin position="6"/>
        <end position="23"/>
    </location>
</feature>
<dbReference type="GeneID" id="111360186"/>
<evidence type="ECO:0000259" key="3">
    <source>
        <dbReference type="PROSITE" id="PS00214"/>
    </source>
</evidence>
<dbReference type="KEGG" id="sliu:111360186"/>